<keyword evidence="1" id="KW-0805">Transcription regulation</keyword>
<dbReference type="PROSITE" id="PS50043">
    <property type="entry name" value="HTH_LUXR_2"/>
    <property type="match status" value="1"/>
</dbReference>
<feature type="domain" description="HTH luxR-type" evidence="4">
    <location>
        <begin position="138"/>
        <end position="203"/>
    </location>
</feature>
<accession>A0A7Y9JS90</accession>
<dbReference type="RefSeq" id="WP_179615256.1">
    <property type="nucleotide sequence ID" value="NZ_JACCBE010000001.1"/>
</dbReference>
<keyword evidence="2 5" id="KW-0238">DNA-binding</keyword>
<dbReference type="SMART" id="SM00421">
    <property type="entry name" value="HTH_LUXR"/>
    <property type="match status" value="1"/>
</dbReference>
<dbReference type="PRINTS" id="PR00038">
    <property type="entry name" value="HTHLUXR"/>
</dbReference>
<keyword evidence="3" id="KW-0804">Transcription</keyword>
<dbReference type="EMBL" id="JACCBE010000001">
    <property type="protein sequence ID" value="NYD57504.1"/>
    <property type="molecule type" value="Genomic_DNA"/>
</dbReference>
<evidence type="ECO:0000256" key="1">
    <source>
        <dbReference type="ARBA" id="ARBA00023015"/>
    </source>
</evidence>
<organism evidence="5 6">
    <name type="scientific">Nocardioides marinisabuli</name>
    <dbReference type="NCBI Taxonomy" id="419476"/>
    <lineage>
        <taxon>Bacteria</taxon>
        <taxon>Bacillati</taxon>
        <taxon>Actinomycetota</taxon>
        <taxon>Actinomycetes</taxon>
        <taxon>Propionibacteriales</taxon>
        <taxon>Nocardioidaceae</taxon>
        <taxon>Nocardioides</taxon>
    </lineage>
</organism>
<dbReference type="PANTHER" id="PTHR44688:SF16">
    <property type="entry name" value="DNA-BINDING TRANSCRIPTIONAL ACTIVATOR DEVR_DOSR"/>
    <property type="match status" value="1"/>
</dbReference>
<proteinExistence type="predicted"/>
<dbReference type="Proteomes" id="UP000516957">
    <property type="component" value="Unassembled WGS sequence"/>
</dbReference>
<evidence type="ECO:0000313" key="5">
    <source>
        <dbReference type="EMBL" id="NYD57504.1"/>
    </source>
</evidence>
<dbReference type="InterPro" id="IPR000792">
    <property type="entry name" value="Tscrpt_reg_LuxR_C"/>
</dbReference>
<evidence type="ECO:0000313" key="6">
    <source>
        <dbReference type="Proteomes" id="UP000516957"/>
    </source>
</evidence>
<reference evidence="5 6" key="1">
    <citation type="submission" date="2020-07" db="EMBL/GenBank/DDBJ databases">
        <title>Sequencing the genomes of 1000 actinobacteria strains.</title>
        <authorList>
            <person name="Klenk H.-P."/>
        </authorList>
    </citation>
    <scope>NUCLEOTIDE SEQUENCE [LARGE SCALE GENOMIC DNA]</scope>
    <source>
        <strain evidence="5 6">DSM 18965</strain>
    </source>
</reference>
<dbReference type="Gene3D" id="1.10.10.10">
    <property type="entry name" value="Winged helix-like DNA-binding domain superfamily/Winged helix DNA-binding domain"/>
    <property type="match status" value="1"/>
</dbReference>
<keyword evidence="6" id="KW-1185">Reference proteome</keyword>
<dbReference type="PROSITE" id="PS00622">
    <property type="entry name" value="HTH_LUXR_1"/>
    <property type="match status" value="1"/>
</dbReference>
<dbReference type="GO" id="GO:0006355">
    <property type="term" value="P:regulation of DNA-templated transcription"/>
    <property type="evidence" value="ECO:0007669"/>
    <property type="project" value="InterPro"/>
</dbReference>
<sequence length="215" mass="23454">MSTSRPVRVALIDNYEVSVAGLRALLAPFSGRVHLLELRSAMNKPSAVDVILYEPVRQSPTTQGMLRDLVRASQKQAIVYSWRDQEGELRGSFAGHLSKALPVAELVSALEGMADGSDMTVRRRMPADPGPLSIVARSSVADYELTPREAEILALVTQGLTNSEIGGQLYLSINSVKTYIRAAYRKIEVTRRAQAVAWGMEHGLAPLSERQPVGV</sequence>
<evidence type="ECO:0000256" key="2">
    <source>
        <dbReference type="ARBA" id="ARBA00023125"/>
    </source>
</evidence>
<evidence type="ECO:0000259" key="4">
    <source>
        <dbReference type="PROSITE" id="PS50043"/>
    </source>
</evidence>
<dbReference type="Pfam" id="PF00196">
    <property type="entry name" value="GerE"/>
    <property type="match status" value="1"/>
</dbReference>
<dbReference type="SUPFAM" id="SSF46894">
    <property type="entry name" value="C-terminal effector domain of the bipartite response regulators"/>
    <property type="match status" value="1"/>
</dbReference>
<evidence type="ECO:0000256" key="3">
    <source>
        <dbReference type="ARBA" id="ARBA00023163"/>
    </source>
</evidence>
<dbReference type="InterPro" id="IPR036388">
    <property type="entry name" value="WH-like_DNA-bd_sf"/>
</dbReference>
<dbReference type="PANTHER" id="PTHR44688">
    <property type="entry name" value="DNA-BINDING TRANSCRIPTIONAL ACTIVATOR DEVR_DOSR"/>
    <property type="match status" value="1"/>
</dbReference>
<name>A0A7Y9JS90_9ACTN</name>
<gene>
    <name evidence="5" type="ORF">BKA08_001742</name>
</gene>
<dbReference type="GO" id="GO:0003677">
    <property type="term" value="F:DNA binding"/>
    <property type="evidence" value="ECO:0007669"/>
    <property type="project" value="UniProtKB-KW"/>
</dbReference>
<dbReference type="AlphaFoldDB" id="A0A7Y9JS90"/>
<comment type="caution">
    <text evidence="5">The sequence shown here is derived from an EMBL/GenBank/DDBJ whole genome shotgun (WGS) entry which is preliminary data.</text>
</comment>
<dbReference type="InterPro" id="IPR016032">
    <property type="entry name" value="Sig_transdc_resp-reg_C-effctor"/>
</dbReference>
<protein>
    <submittedName>
        <fullName evidence="5">DNA-binding NarL/FixJ family response regulator</fullName>
    </submittedName>
</protein>
<dbReference type="CDD" id="cd06170">
    <property type="entry name" value="LuxR_C_like"/>
    <property type="match status" value="1"/>
</dbReference>